<dbReference type="EMBL" id="FNAO01000003">
    <property type="protein sequence ID" value="SDE14023.1"/>
    <property type="molecule type" value="Genomic_DNA"/>
</dbReference>
<organism evidence="2 3">
    <name type="scientific">Pricia antarctica</name>
    <dbReference type="NCBI Taxonomy" id="641691"/>
    <lineage>
        <taxon>Bacteria</taxon>
        <taxon>Pseudomonadati</taxon>
        <taxon>Bacteroidota</taxon>
        <taxon>Flavobacteriia</taxon>
        <taxon>Flavobacteriales</taxon>
        <taxon>Flavobacteriaceae</taxon>
        <taxon>Pricia</taxon>
    </lineage>
</organism>
<dbReference type="Pfam" id="PF10988">
    <property type="entry name" value="DUF2807"/>
    <property type="match status" value="1"/>
</dbReference>
<proteinExistence type="predicted"/>
<dbReference type="RefSeq" id="WP_091867163.1">
    <property type="nucleotide sequence ID" value="NZ_FNAO01000003.1"/>
</dbReference>
<dbReference type="AlphaFoldDB" id="A0A1G7AH37"/>
<dbReference type="STRING" id="641691.SAMN05421636_103374"/>
<sequence length="273" mass="30184">MKNTLLIATLLFCFQLSAQRKPKIKGSRIVTDVQENLPPFKAIELNDDLEVRLRKAPQEGYAITADDNLIDVLKFKVEDSVLTISSFYDITAKKKLDITVNYSDIDVLTLHDGDTRMDGAIITDELKVYVLESAKLQLNAEASRMDIHMEGNSSGDFTLKGKALNLVLNDRADARIFAVSDTSNLKMHKNTSAKLEGTVGDVTINLFENSSLKAKDFESEKVVADLQGSSSAEVHAKSTVELTSSGSSKTYVYGDGKIELIEFLDTSELHREK</sequence>
<dbReference type="Gene3D" id="2.160.20.120">
    <property type="match status" value="1"/>
</dbReference>
<evidence type="ECO:0000259" key="1">
    <source>
        <dbReference type="Pfam" id="PF10988"/>
    </source>
</evidence>
<name>A0A1G7AH37_9FLAO</name>
<gene>
    <name evidence="2" type="ORF">SAMN05421636_103374</name>
</gene>
<feature type="domain" description="Putative auto-transporter adhesin head GIN" evidence="1">
    <location>
        <begin position="39"/>
        <end position="169"/>
    </location>
</feature>
<evidence type="ECO:0000313" key="2">
    <source>
        <dbReference type="EMBL" id="SDE14023.1"/>
    </source>
</evidence>
<dbReference type="InterPro" id="IPR021255">
    <property type="entry name" value="DUF2807"/>
</dbReference>
<reference evidence="2 3" key="1">
    <citation type="submission" date="2016-10" db="EMBL/GenBank/DDBJ databases">
        <authorList>
            <person name="de Groot N.N."/>
        </authorList>
    </citation>
    <scope>NUCLEOTIDE SEQUENCE [LARGE SCALE GENOMIC DNA]</scope>
    <source>
        <strain evidence="2 3">DSM 23421</strain>
    </source>
</reference>
<dbReference type="Proteomes" id="UP000199109">
    <property type="component" value="Unassembled WGS sequence"/>
</dbReference>
<evidence type="ECO:0000313" key="3">
    <source>
        <dbReference type="Proteomes" id="UP000199109"/>
    </source>
</evidence>
<protein>
    <submittedName>
        <fullName evidence="2">Putative auto-transporter adhesin, head GIN domain</fullName>
    </submittedName>
</protein>
<accession>A0A1G7AH37</accession>
<dbReference type="OrthoDB" id="1419485at2"/>
<keyword evidence="3" id="KW-1185">Reference proteome</keyword>